<name>A0A3D9H2F7_9PROT</name>
<dbReference type="EMBL" id="QRDW01000034">
    <property type="protein sequence ID" value="RED43086.1"/>
    <property type="molecule type" value="Genomic_DNA"/>
</dbReference>
<evidence type="ECO:0000313" key="3">
    <source>
        <dbReference type="EMBL" id="RED43086.1"/>
    </source>
</evidence>
<sequence>MVPEIVKTYTYTKLTSPSAVKKAIQIWDEIGESAFLALYGFQNAREYVLRYEGKEYPSKAIAAVAYGIQHPEEPQMTSLNSSGGKSPGKAGWALARIGFEVDGIPKKARHWSLSEVELTVRAYLNMLGLELAGIDYVKAEFNRNVKRHLNSRSTAAIEYKFQNISAALQEMKLPFIDGYKPYSEYQALLKYVLEDELESSFSVLGNVADQVPVNGELDSYFVEPPETKLQLPEGKQKVIQTSWSKREAKNRKLGLRGEVFVLELEKRRLINLGLAEKSEQIEHVSQTIGDGLGYDILSFDEDGRELHIEVKTTLAGIEHPFWVTRNELSVSQDLSESYRLYRVFNFGTNTQVYCLEGALDEVCQLLPANFLAAPA</sequence>
<reference evidence="3 4" key="1">
    <citation type="submission" date="2018-07" db="EMBL/GenBank/DDBJ databases">
        <title>Genomic Encyclopedia of Type Strains, Phase III (KMG-III): the genomes of soil and plant-associated and newly described type strains.</title>
        <authorList>
            <person name="Whitman W."/>
        </authorList>
    </citation>
    <scope>NUCLEOTIDE SEQUENCE [LARGE SCALE GENOMIC DNA]</scope>
    <source>
        <strain evidence="3 4">CECT 8488</strain>
    </source>
</reference>
<keyword evidence="4" id="KW-1185">Reference proteome</keyword>
<evidence type="ECO:0000313" key="4">
    <source>
        <dbReference type="Proteomes" id="UP000256845"/>
    </source>
</evidence>
<proteinExistence type="predicted"/>
<dbReference type="Pfam" id="PF26345">
    <property type="entry name" value="ScoMcrA_N"/>
    <property type="match status" value="1"/>
</dbReference>
<protein>
    <submittedName>
        <fullName evidence="3">Uncharacterized protein DUF3883</fullName>
    </submittedName>
</protein>
<dbReference type="Proteomes" id="UP000256845">
    <property type="component" value="Unassembled WGS sequence"/>
</dbReference>
<feature type="domain" description="ScoMcrA-like N-terminal head" evidence="2">
    <location>
        <begin position="16"/>
        <end position="102"/>
    </location>
</feature>
<dbReference type="Pfam" id="PF13020">
    <property type="entry name" value="NOV_C"/>
    <property type="match status" value="1"/>
</dbReference>
<comment type="caution">
    <text evidence="3">The sequence shown here is derived from an EMBL/GenBank/DDBJ whole genome shotgun (WGS) entry which is preliminary data.</text>
</comment>
<evidence type="ECO:0000259" key="1">
    <source>
        <dbReference type="Pfam" id="PF13020"/>
    </source>
</evidence>
<feature type="domain" description="Protein NO VEIN C-terminal" evidence="1">
    <location>
        <begin position="257"/>
        <end position="354"/>
    </location>
</feature>
<accession>A0A3D9H2F7</accession>
<organism evidence="3 4">
    <name type="scientific">Aestuariispira insulae</name>
    <dbReference type="NCBI Taxonomy" id="1461337"/>
    <lineage>
        <taxon>Bacteria</taxon>
        <taxon>Pseudomonadati</taxon>
        <taxon>Pseudomonadota</taxon>
        <taxon>Alphaproteobacteria</taxon>
        <taxon>Rhodospirillales</taxon>
        <taxon>Kiloniellaceae</taxon>
        <taxon>Aestuariispira</taxon>
    </lineage>
</organism>
<gene>
    <name evidence="3" type="ORF">DFP90_1341</name>
</gene>
<dbReference type="AlphaFoldDB" id="A0A3D9H2F7"/>
<evidence type="ECO:0000259" key="2">
    <source>
        <dbReference type="Pfam" id="PF26345"/>
    </source>
</evidence>
<dbReference type="InterPro" id="IPR024975">
    <property type="entry name" value="NOV_C"/>
</dbReference>
<dbReference type="InterPro" id="IPR058807">
    <property type="entry name" value="ScoMcrA_N"/>
</dbReference>